<name>A0A3P1SCD8_9ACTO</name>
<protein>
    <submittedName>
        <fullName evidence="1">Metallopeptidase family protein</fullName>
    </submittedName>
</protein>
<dbReference type="EMBL" id="RQZF01000011">
    <property type="protein sequence ID" value="RRC94719.1"/>
    <property type="molecule type" value="Genomic_DNA"/>
</dbReference>
<reference evidence="1 2" key="1">
    <citation type="submission" date="2018-11" db="EMBL/GenBank/DDBJ databases">
        <title>Genomes From Bacteria Associated with the Canine Oral Cavity: a Test Case for Automated Genome-Based Taxonomic Assignment.</title>
        <authorList>
            <person name="Coil D.A."/>
            <person name="Jospin G."/>
            <person name="Darling A.E."/>
            <person name="Wallis C."/>
            <person name="Davis I.J."/>
            <person name="Harris S."/>
            <person name="Eisen J.A."/>
            <person name="Holcombe L.J."/>
            <person name="O'Flynn C."/>
        </authorList>
    </citation>
    <scope>NUCLEOTIDE SEQUENCE [LARGE SCALE GENOMIC DNA]</scope>
    <source>
        <strain evidence="1 2">OH770</strain>
    </source>
</reference>
<dbReference type="Proteomes" id="UP000280444">
    <property type="component" value="Unassembled WGS sequence"/>
</dbReference>
<dbReference type="CDD" id="cd12952">
    <property type="entry name" value="MMP_ACEL2062"/>
    <property type="match status" value="1"/>
</dbReference>
<dbReference type="Pfam" id="PF06262">
    <property type="entry name" value="Zincin_1"/>
    <property type="match status" value="1"/>
</dbReference>
<evidence type="ECO:0000313" key="1">
    <source>
        <dbReference type="EMBL" id="RRC94719.1"/>
    </source>
</evidence>
<comment type="caution">
    <text evidence="1">The sequence shown here is derived from an EMBL/GenBank/DDBJ whole genome shotgun (WGS) entry which is preliminary data.</text>
</comment>
<sequence>MAVEMSREDFEALVDEAINVIPDEFWDQVDNLVVLVEDEPPASEPSDILGLYDGVPITERDDYAGVLPDRVFVFRHPTLAICDSVEEVAEEVRITLVHEIGHFFGFDDEQLHDMGWA</sequence>
<dbReference type="RefSeq" id="WP_124871884.1">
    <property type="nucleotide sequence ID" value="NZ_RQZF01000011.1"/>
</dbReference>
<keyword evidence="2" id="KW-1185">Reference proteome</keyword>
<dbReference type="AlphaFoldDB" id="A0A3P1SCD8"/>
<accession>A0A3P1SCD8</accession>
<dbReference type="SUPFAM" id="SSF55486">
    <property type="entry name" value="Metalloproteases ('zincins'), catalytic domain"/>
    <property type="match status" value="1"/>
</dbReference>
<dbReference type="Gene3D" id="3.30.2010.20">
    <property type="match status" value="1"/>
</dbReference>
<gene>
    <name evidence="1" type="ORF">EII11_09180</name>
</gene>
<evidence type="ECO:0000313" key="2">
    <source>
        <dbReference type="Proteomes" id="UP000280444"/>
    </source>
</evidence>
<proteinExistence type="predicted"/>
<dbReference type="InterPro" id="IPR038555">
    <property type="entry name" value="Zincin_1_sf"/>
</dbReference>
<dbReference type="OrthoDB" id="9806895at2"/>
<organism evidence="1 2">
    <name type="scientific">Schaalia canis</name>
    <dbReference type="NCBI Taxonomy" id="100469"/>
    <lineage>
        <taxon>Bacteria</taxon>
        <taxon>Bacillati</taxon>
        <taxon>Actinomycetota</taxon>
        <taxon>Actinomycetes</taxon>
        <taxon>Actinomycetales</taxon>
        <taxon>Actinomycetaceae</taxon>
        <taxon>Schaalia</taxon>
    </lineage>
</organism>
<dbReference type="InterPro" id="IPR010428">
    <property type="entry name" value="Zincin_1"/>
</dbReference>